<organism evidence="4 5">
    <name type="scientific">Dyadobacter psychrotolerans</name>
    <dbReference type="NCBI Taxonomy" id="2541721"/>
    <lineage>
        <taxon>Bacteria</taxon>
        <taxon>Pseudomonadati</taxon>
        <taxon>Bacteroidota</taxon>
        <taxon>Cytophagia</taxon>
        <taxon>Cytophagales</taxon>
        <taxon>Spirosomataceae</taxon>
        <taxon>Dyadobacter</taxon>
    </lineage>
</organism>
<dbReference type="EMBL" id="SMFL01000008">
    <property type="protein sequence ID" value="TDE12949.1"/>
    <property type="molecule type" value="Genomic_DNA"/>
</dbReference>
<keyword evidence="5" id="KW-1185">Reference proteome</keyword>
<dbReference type="OrthoDB" id="9794725at2"/>
<comment type="caution">
    <text evidence="4">The sequence shown here is derived from an EMBL/GenBank/DDBJ whole genome shotgun (WGS) entry which is preliminary data.</text>
</comment>
<proteinExistence type="predicted"/>
<dbReference type="InterPro" id="IPR029058">
    <property type="entry name" value="AB_hydrolase_fold"/>
</dbReference>
<dbReference type="Gene3D" id="3.40.50.1820">
    <property type="entry name" value="alpha/beta hydrolase"/>
    <property type="match status" value="1"/>
</dbReference>
<accession>A0A4R5DGL2</accession>
<dbReference type="Pfam" id="PF20434">
    <property type="entry name" value="BD-FAE"/>
    <property type="match status" value="1"/>
</dbReference>
<dbReference type="Proteomes" id="UP000294850">
    <property type="component" value="Unassembled WGS sequence"/>
</dbReference>
<protein>
    <submittedName>
        <fullName evidence="4">Alpha/beta hydrolase</fullName>
    </submittedName>
</protein>
<evidence type="ECO:0000256" key="2">
    <source>
        <dbReference type="SAM" id="SignalP"/>
    </source>
</evidence>
<keyword evidence="1 4" id="KW-0378">Hydrolase</keyword>
<dbReference type="GO" id="GO:0016787">
    <property type="term" value="F:hydrolase activity"/>
    <property type="evidence" value="ECO:0007669"/>
    <property type="project" value="UniProtKB-KW"/>
</dbReference>
<evidence type="ECO:0000256" key="1">
    <source>
        <dbReference type="ARBA" id="ARBA00022801"/>
    </source>
</evidence>
<evidence type="ECO:0000313" key="5">
    <source>
        <dbReference type="Proteomes" id="UP000294850"/>
    </source>
</evidence>
<dbReference type="SUPFAM" id="SSF53474">
    <property type="entry name" value="alpha/beta-Hydrolases"/>
    <property type="match status" value="1"/>
</dbReference>
<dbReference type="InterPro" id="IPR050300">
    <property type="entry name" value="GDXG_lipolytic_enzyme"/>
</dbReference>
<dbReference type="AlphaFoldDB" id="A0A4R5DGL2"/>
<feature type="signal peptide" evidence="2">
    <location>
        <begin position="1"/>
        <end position="19"/>
    </location>
</feature>
<feature type="chain" id="PRO_5020683797" evidence="2">
    <location>
        <begin position="20"/>
        <end position="298"/>
    </location>
</feature>
<dbReference type="InterPro" id="IPR049492">
    <property type="entry name" value="BD-FAE-like_dom"/>
</dbReference>
<reference evidence="4 5" key="1">
    <citation type="submission" date="2019-03" db="EMBL/GenBank/DDBJ databases">
        <title>Dyadobacter AR-3-6 sp. nov., isolated from arctic soil.</title>
        <authorList>
            <person name="Chaudhary D.K."/>
        </authorList>
    </citation>
    <scope>NUCLEOTIDE SEQUENCE [LARGE SCALE GENOMIC DNA]</scope>
    <source>
        <strain evidence="4 5">AR-3-6</strain>
    </source>
</reference>
<dbReference type="PANTHER" id="PTHR48081:SF6">
    <property type="entry name" value="PEPTIDASE S9 PROLYL OLIGOPEPTIDASE CATALYTIC DOMAIN-CONTAINING PROTEIN"/>
    <property type="match status" value="1"/>
</dbReference>
<gene>
    <name evidence="4" type="ORF">E0F88_21200</name>
</gene>
<name>A0A4R5DGL2_9BACT</name>
<evidence type="ECO:0000259" key="3">
    <source>
        <dbReference type="Pfam" id="PF20434"/>
    </source>
</evidence>
<feature type="domain" description="BD-FAE-like" evidence="3">
    <location>
        <begin position="61"/>
        <end position="255"/>
    </location>
</feature>
<evidence type="ECO:0000313" key="4">
    <source>
        <dbReference type="EMBL" id="TDE12949.1"/>
    </source>
</evidence>
<keyword evidence="2" id="KW-0732">Signal</keyword>
<dbReference type="PANTHER" id="PTHR48081">
    <property type="entry name" value="AB HYDROLASE SUPERFAMILY PROTEIN C4A8.06C"/>
    <property type="match status" value="1"/>
</dbReference>
<sequence length="298" mass="33028">MLRSVLLFACLLCCISGFCQDPLYPGKIPNSKNVTNEEEIKTSPGGDSLAYKVSIPTIQAFLPSKDKANGTAVIIFPGGGYHTLVLKREGSDMARSFNKLGVAAFVVKYRIPDDRTMDDKSIGPLQDAQQAIKTVRENAEKWNIDPQKIGVMGFSAGGHLAATVGTHFEEFYIDNKLNTSLKPDFMLLVYPVISFTDSFGHTGSRKNLIGTDQNKIRLFSNEYHISKTTPPAFLIHAGTDVVVPVANSIVFYQNLQKFGVSGELHVYSKGEHGFLTYPAFDEWFGRCTTWMKSKELIR</sequence>